<keyword evidence="1" id="KW-1185">Reference proteome</keyword>
<dbReference type="RefSeq" id="XP_022963629.1">
    <property type="nucleotide sequence ID" value="XM_023107861.1"/>
</dbReference>
<dbReference type="SUPFAM" id="SSF52833">
    <property type="entry name" value="Thioredoxin-like"/>
    <property type="match status" value="1"/>
</dbReference>
<dbReference type="Proteomes" id="UP000504609">
    <property type="component" value="Unplaced"/>
</dbReference>
<organism evidence="1 2">
    <name type="scientific">Cucurbita moschata</name>
    <name type="common">Winter crookneck squash</name>
    <name type="synonym">Cucurbita pepo var. moschata</name>
    <dbReference type="NCBI Taxonomy" id="3662"/>
    <lineage>
        <taxon>Eukaryota</taxon>
        <taxon>Viridiplantae</taxon>
        <taxon>Streptophyta</taxon>
        <taxon>Embryophyta</taxon>
        <taxon>Tracheophyta</taxon>
        <taxon>Spermatophyta</taxon>
        <taxon>Magnoliopsida</taxon>
        <taxon>eudicotyledons</taxon>
        <taxon>Gunneridae</taxon>
        <taxon>Pentapetalae</taxon>
        <taxon>rosids</taxon>
        <taxon>fabids</taxon>
        <taxon>Cucurbitales</taxon>
        <taxon>Cucurbitaceae</taxon>
        <taxon>Cucurbiteae</taxon>
        <taxon>Cucurbita</taxon>
    </lineage>
</organism>
<reference evidence="2" key="1">
    <citation type="submission" date="2025-08" db="UniProtKB">
        <authorList>
            <consortium name="RefSeq"/>
        </authorList>
    </citation>
    <scope>IDENTIFICATION</scope>
    <source>
        <tissue evidence="2">Young leaves</tissue>
    </source>
</reference>
<dbReference type="GO" id="GO:0005783">
    <property type="term" value="C:endoplasmic reticulum"/>
    <property type="evidence" value="ECO:0007669"/>
    <property type="project" value="TreeGrafter"/>
</dbReference>
<dbReference type="PANTHER" id="PTHR23322">
    <property type="entry name" value="FAS-ASSOCIATED PROTEIN"/>
    <property type="match status" value="1"/>
</dbReference>
<dbReference type="GO" id="GO:0036503">
    <property type="term" value="P:ERAD pathway"/>
    <property type="evidence" value="ECO:0007669"/>
    <property type="project" value="TreeGrafter"/>
</dbReference>
<accession>A0A6J1HKR4</accession>
<dbReference type="InterPro" id="IPR050730">
    <property type="entry name" value="UBX_domain-protein"/>
</dbReference>
<protein>
    <submittedName>
        <fullName evidence="2">Plant UBX domain-containing protein 10-like isoform X2</fullName>
    </submittedName>
</protein>
<dbReference type="GeneID" id="111463895"/>
<dbReference type="InterPro" id="IPR036249">
    <property type="entry name" value="Thioredoxin-like_sf"/>
</dbReference>
<proteinExistence type="predicted"/>
<dbReference type="GO" id="GO:0043130">
    <property type="term" value="F:ubiquitin binding"/>
    <property type="evidence" value="ECO:0007669"/>
    <property type="project" value="TreeGrafter"/>
</dbReference>
<evidence type="ECO:0000313" key="2">
    <source>
        <dbReference type="RefSeq" id="XP_022963629.1"/>
    </source>
</evidence>
<evidence type="ECO:0000313" key="1">
    <source>
        <dbReference type="Proteomes" id="UP000504609"/>
    </source>
</evidence>
<dbReference type="PANTHER" id="PTHR23322:SF71">
    <property type="entry name" value="UBIQUITIN-ASSOCIATED (UBA) PROTEIN-RELATED"/>
    <property type="match status" value="1"/>
</dbReference>
<gene>
    <name evidence="2" type="primary">LOC111463895</name>
</gene>
<dbReference type="Gene3D" id="3.40.30.10">
    <property type="entry name" value="Glutaredoxin"/>
    <property type="match status" value="1"/>
</dbReference>
<dbReference type="AlphaFoldDB" id="A0A6J1HKR4"/>
<sequence>MQSLKRYHPFTSSFREETLRSEVVVQFLDANFICWGALANRGDGLQMATTLGATNFPFCAVIAPAPGESLTVLQQIAFLLTLRLNKLVPNALKRETTCFLKISDISGCPICSPSNGITKKT</sequence>
<name>A0A6J1HKR4_CUCMO</name>